<dbReference type="EMBL" id="JAVRRT010000002">
    <property type="protein sequence ID" value="KAK5174342.1"/>
    <property type="molecule type" value="Genomic_DNA"/>
</dbReference>
<feature type="domain" description="Methyltransferase type 11" evidence="1">
    <location>
        <begin position="51"/>
        <end position="160"/>
    </location>
</feature>
<name>A0AAV9PPV9_9PEZI</name>
<gene>
    <name evidence="2" type="ORF">LTR77_001422</name>
</gene>
<dbReference type="GO" id="GO:0008757">
    <property type="term" value="F:S-adenosylmethionine-dependent methyltransferase activity"/>
    <property type="evidence" value="ECO:0007669"/>
    <property type="project" value="InterPro"/>
</dbReference>
<comment type="caution">
    <text evidence="2">The sequence shown here is derived from an EMBL/GenBank/DDBJ whole genome shotgun (WGS) entry which is preliminary data.</text>
</comment>
<dbReference type="InterPro" id="IPR013216">
    <property type="entry name" value="Methyltransf_11"/>
</dbReference>
<organism evidence="2 3">
    <name type="scientific">Saxophila tyrrhenica</name>
    <dbReference type="NCBI Taxonomy" id="1690608"/>
    <lineage>
        <taxon>Eukaryota</taxon>
        <taxon>Fungi</taxon>
        <taxon>Dikarya</taxon>
        <taxon>Ascomycota</taxon>
        <taxon>Pezizomycotina</taxon>
        <taxon>Dothideomycetes</taxon>
        <taxon>Dothideomycetidae</taxon>
        <taxon>Mycosphaerellales</taxon>
        <taxon>Extremaceae</taxon>
        <taxon>Saxophila</taxon>
    </lineage>
</organism>
<dbReference type="AlphaFoldDB" id="A0AAV9PPV9"/>
<accession>A0AAV9PPV9</accession>
<dbReference type="Gene3D" id="3.40.50.150">
    <property type="entry name" value="Vaccinia Virus protein VP39"/>
    <property type="match status" value="1"/>
</dbReference>
<dbReference type="RefSeq" id="XP_064663011.1">
    <property type="nucleotide sequence ID" value="XM_064798684.1"/>
</dbReference>
<keyword evidence="3" id="KW-1185">Reference proteome</keyword>
<proteinExistence type="predicted"/>
<sequence>MPGIGDTQGDDWNDMAKLYKELSYGTSALPTAAMLERTNALLPFSEATGILDNGSGPGPVMQRLLEGYKVPNDCTLTCSDFSQGMINQALQTKEESIKADRNSPWTRMNAIVQDATNLDNIADGSQSHVTAGFVYFMTSDPMKALTETRRVLKDGGVFACTSWHSSEWMDLMYLLPTIRPDKVMPQMRPEWIDATKLKGELEKAGFKDVDVREVKTQMAFEKRKPLIEFMSVKMPHLKPLVEDMPEEEIQKYQDLMDEEMKKMDPNEPGKLKGITLVAVGKK</sequence>
<dbReference type="PANTHER" id="PTHR43591">
    <property type="entry name" value="METHYLTRANSFERASE"/>
    <property type="match status" value="1"/>
</dbReference>
<dbReference type="Pfam" id="PF08241">
    <property type="entry name" value="Methyltransf_11"/>
    <property type="match status" value="1"/>
</dbReference>
<dbReference type="GeneID" id="89922770"/>
<evidence type="ECO:0000313" key="3">
    <source>
        <dbReference type="Proteomes" id="UP001337655"/>
    </source>
</evidence>
<protein>
    <recommendedName>
        <fullName evidence="1">Methyltransferase type 11 domain-containing protein</fullName>
    </recommendedName>
</protein>
<dbReference type="InterPro" id="IPR029063">
    <property type="entry name" value="SAM-dependent_MTases_sf"/>
</dbReference>
<dbReference type="CDD" id="cd02440">
    <property type="entry name" value="AdoMet_MTases"/>
    <property type="match status" value="1"/>
</dbReference>
<reference evidence="2 3" key="1">
    <citation type="submission" date="2023-08" db="EMBL/GenBank/DDBJ databases">
        <title>Black Yeasts Isolated from many extreme environments.</title>
        <authorList>
            <person name="Coleine C."/>
            <person name="Stajich J.E."/>
            <person name="Selbmann L."/>
        </authorList>
    </citation>
    <scope>NUCLEOTIDE SEQUENCE [LARGE SCALE GENOMIC DNA]</scope>
    <source>
        <strain evidence="2 3">CCFEE 5935</strain>
    </source>
</reference>
<evidence type="ECO:0000259" key="1">
    <source>
        <dbReference type="Pfam" id="PF08241"/>
    </source>
</evidence>
<evidence type="ECO:0000313" key="2">
    <source>
        <dbReference type="EMBL" id="KAK5174342.1"/>
    </source>
</evidence>
<dbReference type="PANTHER" id="PTHR43591:SF110">
    <property type="entry name" value="RHODANESE DOMAIN-CONTAINING PROTEIN"/>
    <property type="match status" value="1"/>
</dbReference>
<dbReference type="SUPFAM" id="SSF53335">
    <property type="entry name" value="S-adenosyl-L-methionine-dependent methyltransferases"/>
    <property type="match status" value="1"/>
</dbReference>
<dbReference type="Proteomes" id="UP001337655">
    <property type="component" value="Unassembled WGS sequence"/>
</dbReference>